<evidence type="ECO:0000313" key="1">
    <source>
        <dbReference type="EMBL" id="CAI5798811.1"/>
    </source>
</evidence>
<dbReference type="AlphaFoldDB" id="A0AA35LMQ0"/>
<reference evidence="1" key="1">
    <citation type="submission" date="2022-12" db="EMBL/GenBank/DDBJ databases">
        <authorList>
            <person name="Alioto T."/>
            <person name="Alioto T."/>
            <person name="Gomez Garrido J."/>
        </authorList>
    </citation>
    <scope>NUCLEOTIDE SEQUENCE</scope>
</reference>
<proteinExistence type="predicted"/>
<protein>
    <submittedName>
        <fullName evidence="1">Uncharacterized protein</fullName>
    </submittedName>
</protein>
<gene>
    <name evidence="1" type="ORF">PODLI_1B018429</name>
</gene>
<keyword evidence="2" id="KW-1185">Reference proteome</keyword>
<dbReference type="Proteomes" id="UP001178461">
    <property type="component" value="Chromosome 18"/>
</dbReference>
<sequence>MAESFVDFIQYGTGGRDSGSANVPQVALGTGNPCYATGRLVGSPLPLLWISHGKLSPSPIWLEIALTPQSTLQPAGKSKGPAGFGQCITHKLFPIPSKFH</sequence>
<organism evidence="1 2">
    <name type="scientific">Podarcis lilfordi</name>
    <name type="common">Lilford's wall lizard</name>
    <dbReference type="NCBI Taxonomy" id="74358"/>
    <lineage>
        <taxon>Eukaryota</taxon>
        <taxon>Metazoa</taxon>
        <taxon>Chordata</taxon>
        <taxon>Craniata</taxon>
        <taxon>Vertebrata</taxon>
        <taxon>Euteleostomi</taxon>
        <taxon>Lepidosauria</taxon>
        <taxon>Squamata</taxon>
        <taxon>Bifurcata</taxon>
        <taxon>Unidentata</taxon>
        <taxon>Episquamata</taxon>
        <taxon>Laterata</taxon>
        <taxon>Lacertibaenia</taxon>
        <taxon>Lacertidae</taxon>
        <taxon>Podarcis</taxon>
    </lineage>
</organism>
<dbReference type="EMBL" id="OX395144">
    <property type="protein sequence ID" value="CAI5798811.1"/>
    <property type="molecule type" value="Genomic_DNA"/>
</dbReference>
<name>A0AA35LMQ0_9SAUR</name>
<evidence type="ECO:0000313" key="2">
    <source>
        <dbReference type="Proteomes" id="UP001178461"/>
    </source>
</evidence>
<accession>A0AA35LMQ0</accession>